<reference evidence="1 2" key="1">
    <citation type="submission" date="2023-04" db="EMBL/GenBank/DDBJ databases">
        <title>Fusibacter bizertensis strain WBS, isolated from littoral bottom sediments of the Arctic seas - biochemical and genomic analysis.</title>
        <authorList>
            <person name="Brioukhanov A.L."/>
        </authorList>
    </citation>
    <scope>NUCLEOTIDE SEQUENCE [LARGE SCALE GENOMIC DNA]</scope>
    <source>
        <strain evidence="1 2">WBS</strain>
    </source>
</reference>
<evidence type="ECO:0000313" key="1">
    <source>
        <dbReference type="EMBL" id="MDH8678874.1"/>
    </source>
</evidence>
<keyword evidence="2" id="KW-1185">Reference proteome</keyword>
<protein>
    <recommendedName>
        <fullName evidence="3">SIR2-like domain-containing protein</fullName>
    </recommendedName>
</protein>
<sequence length="362" mass="42141">MNKAILIGNGFTSYMNSNYYNAPMMTKFFGKETELVGKIESLFDKIRNLDLNNTELLDVSEALFPSEGLYPSDTLIPSSDSIAISNKLKDHVVSKLSQIGFENPNEIFESYFAEYGLWSSVNCEKLNGIETYLKVLALFGEINKFSKEEYIHVKKVATDIYFNNANHGIKSINNEEICQDKLVETIKDFKYIFTTNYDTIVDDILDGEDRFPYHLHGGFSINHRNKDPDGRYTPSEARLIWGINAEEKYDDLKAGFRWDDFNYGAFRYGQSRLADYYDILQEYKIDEIHILGYSGENDDHINKRIIENQFIKKVVVYVNPCKIKDRETKVRNRLLFGRGKKLVELRPWSEFWNKVVNEIDKD</sequence>
<accession>A0ABT6NEL7</accession>
<evidence type="ECO:0000313" key="2">
    <source>
        <dbReference type="Proteomes" id="UP001158045"/>
    </source>
</evidence>
<gene>
    <name evidence="1" type="ORF">QE109_11980</name>
</gene>
<name>A0ABT6NEL7_9FIRM</name>
<dbReference type="RefSeq" id="WP_281094767.1">
    <property type="nucleotide sequence ID" value="NZ_JARYZI010000008.1"/>
</dbReference>
<organism evidence="1 2">
    <name type="scientific">Fusibacter bizertensis</name>
    <dbReference type="NCBI Taxonomy" id="1488331"/>
    <lineage>
        <taxon>Bacteria</taxon>
        <taxon>Bacillati</taxon>
        <taxon>Bacillota</taxon>
        <taxon>Clostridia</taxon>
        <taxon>Eubacteriales</taxon>
        <taxon>Eubacteriales Family XII. Incertae Sedis</taxon>
        <taxon>Fusibacter</taxon>
    </lineage>
</organism>
<dbReference type="EMBL" id="JARYZI010000008">
    <property type="protein sequence ID" value="MDH8678874.1"/>
    <property type="molecule type" value="Genomic_DNA"/>
</dbReference>
<dbReference type="Proteomes" id="UP001158045">
    <property type="component" value="Unassembled WGS sequence"/>
</dbReference>
<proteinExistence type="predicted"/>
<comment type="caution">
    <text evidence="1">The sequence shown here is derived from an EMBL/GenBank/DDBJ whole genome shotgun (WGS) entry which is preliminary data.</text>
</comment>
<evidence type="ECO:0008006" key="3">
    <source>
        <dbReference type="Google" id="ProtNLM"/>
    </source>
</evidence>